<feature type="region of interest" description="Disordered" evidence="1">
    <location>
        <begin position="60"/>
        <end position="89"/>
    </location>
</feature>
<dbReference type="Proteomes" id="UP001605036">
    <property type="component" value="Unassembled WGS sequence"/>
</dbReference>
<keyword evidence="3" id="KW-1185">Reference proteome</keyword>
<name>A0ABD1YDA4_9MARC</name>
<protein>
    <submittedName>
        <fullName evidence="2">Uncharacterized protein</fullName>
    </submittedName>
</protein>
<feature type="compositionally biased region" description="Basic and acidic residues" evidence="1">
    <location>
        <begin position="70"/>
        <end position="89"/>
    </location>
</feature>
<sequence length="101" mass="11013">MISYVLQQRVAGLTPLQKVGRRERTSGHILIRDSLGQHLHPALNQQEAYGSGDLCNGSWVNIGTGSHRQQPKDKNGAVGGRSREAATDFKRLCSPPASCFE</sequence>
<evidence type="ECO:0000313" key="2">
    <source>
        <dbReference type="EMBL" id="KAL2628510.1"/>
    </source>
</evidence>
<dbReference type="AlphaFoldDB" id="A0ABD1YDA4"/>
<comment type="caution">
    <text evidence="2">The sequence shown here is derived from an EMBL/GenBank/DDBJ whole genome shotgun (WGS) entry which is preliminary data.</text>
</comment>
<reference evidence="2 3" key="1">
    <citation type="submission" date="2024-09" db="EMBL/GenBank/DDBJ databases">
        <title>Chromosome-scale assembly of Riccia fluitans.</title>
        <authorList>
            <person name="Paukszto L."/>
            <person name="Sawicki J."/>
            <person name="Karawczyk K."/>
            <person name="Piernik-Szablinska J."/>
            <person name="Szczecinska M."/>
            <person name="Mazdziarz M."/>
        </authorList>
    </citation>
    <scope>NUCLEOTIDE SEQUENCE [LARGE SCALE GENOMIC DNA]</scope>
    <source>
        <strain evidence="2">Rf_01</strain>
        <tissue evidence="2">Aerial parts of the thallus</tissue>
    </source>
</reference>
<proteinExistence type="predicted"/>
<gene>
    <name evidence="2" type="ORF">R1flu_013196</name>
</gene>
<accession>A0ABD1YDA4</accession>
<evidence type="ECO:0000256" key="1">
    <source>
        <dbReference type="SAM" id="MobiDB-lite"/>
    </source>
</evidence>
<organism evidence="2 3">
    <name type="scientific">Riccia fluitans</name>
    <dbReference type="NCBI Taxonomy" id="41844"/>
    <lineage>
        <taxon>Eukaryota</taxon>
        <taxon>Viridiplantae</taxon>
        <taxon>Streptophyta</taxon>
        <taxon>Embryophyta</taxon>
        <taxon>Marchantiophyta</taxon>
        <taxon>Marchantiopsida</taxon>
        <taxon>Marchantiidae</taxon>
        <taxon>Marchantiales</taxon>
        <taxon>Ricciaceae</taxon>
        <taxon>Riccia</taxon>
    </lineage>
</organism>
<evidence type="ECO:0000313" key="3">
    <source>
        <dbReference type="Proteomes" id="UP001605036"/>
    </source>
</evidence>
<dbReference type="EMBL" id="JBHFFA010000004">
    <property type="protein sequence ID" value="KAL2628510.1"/>
    <property type="molecule type" value="Genomic_DNA"/>
</dbReference>